<comment type="caution">
    <text evidence="2">The sequence shown here is derived from an EMBL/GenBank/DDBJ whole genome shotgun (WGS) entry which is preliminary data.</text>
</comment>
<organism evidence="2 3">
    <name type="scientific">Microbispora corallina</name>
    <dbReference type="NCBI Taxonomy" id="83302"/>
    <lineage>
        <taxon>Bacteria</taxon>
        <taxon>Bacillati</taxon>
        <taxon>Actinomycetota</taxon>
        <taxon>Actinomycetes</taxon>
        <taxon>Streptosporangiales</taxon>
        <taxon>Streptosporangiaceae</taxon>
        <taxon>Microbispora</taxon>
    </lineage>
</organism>
<name>A0ABQ4G4C0_9ACTN</name>
<evidence type="ECO:0000256" key="1">
    <source>
        <dbReference type="SAM" id="MobiDB-lite"/>
    </source>
</evidence>
<sequence length="743" mass="77770">MRKLPGFAAFAADQAPVLARTAYLLTGDAAASRRLVEAALTSVADRWSAVRWSFPAHEARAALFAAGLRRTRSRRVPPADASTPVSSPAGSSPADSLPAGSSRAGSFSADSSSADRAGLAAALAALPPRGRALVVARFHEGAGERQAADLCRTKLATAGPETAAALAELRRRLPHLAGYGTAATSAASKEPEEARNPDEETASAPSDPTPTPGPDEPDRREGAAASGSGMPPWVSPSSPPELGPWASPDGSPYGNGRDGDPYGAEGHDADGGPRNPDGLWRPEDAGEDPWHEGLRRALAALAREAPPLALHTTPLDATLDREAPPLDAARAVTPQDGDAAAEDGFVAGVLDSVVRHRARRTAFTTSVVVTMAALVVTPFAFGLAAVVSRAQDVSAVPVHSPTAMPKEGAPAEGPDGTPGPLPSTVRDPIRYAYRGSCTGFEDEVEEGDEGNDEASGPACEQWRVVTTGGEQWRVPDVDLGQGTGRRPQFAVSADGNRMAYFSANLPDFVVMDRRHSVPEWSEISDGMERIPHDTGLVISPAGRWIAVDFGAGARAPKPRLHDFTRNRTWVLPQRVEVLAVAENGTLTATLTRDDPHAPGRLRITTLVRIRPDGRVLSHVRVDPALFGAGAAPSPDGRLLALASERAHPRQGDHGLLVTMDVATGRLRGRVEAALASRTRLLGVRGWADDHEVLVEAARTADEDGDDGMILQAVDVRSGAARPIPLGGPGRLPATWVPGVIAAP</sequence>
<feature type="compositionally biased region" description="Polar residues" evidence="1">
    <location>
        <begin position="83"/>
        <end position="94"/>
    </location>
</feature>
<feature type="compositionally biased region" description="Low complexity" evidence="1">
    <location>
        <begin position="99"/>
        <end position="111"/>
    </location>
</feature>
<reference evidence="2 3" key="1">
    <citation type="submission" date="2021-01" db="EMBL/GenBank/DDBJ databases">
        <title>Whole genome shotgun sequence of Microbispora corallina NBRC 16416.</title>
        <authorList>
            <person name="Komaki H."/>
            <person name="Tamura T."/>
        </authorList>
    </citation>
    <scope>NUCLEOTIDE SEQUENCE [LARGE SCALE GENOMIC DNA]</scope>
    <source>
        <strain evidence="2 3">NBRC 16416</strain>
    </source>
</reference>
<proteinExistence type="predicted"/>
<protein>
    <recommendedName>
        <fullName evidence="4">DNA-directed RNA polymerase specialized sigma24 family protein</fullName>
    </recommendedName>
</protein>
<dbReference type="Proteomes" id="UP000603904">
    <property type="component" value="Unassembled WGS sequence"/>
</dbReference>
<feature type="compositionally biased region" description="Basic and acidic residues" evidence="1">
    <location>
        <begin position="189"/>
        <end position="198"/>
    </location>
</feature>
<feature type="region of interest" description="Disordered" evidence="1">
    <location>
        <begin position="73"/>
        <end position="111"/>
    </location>
</feature>
<keyword evidence="3" id="KW-1185">Reference proteome</keyword>
<dbReference type="EMBL" id="BOOC01000027">
    <property type="protein sequence ID" value="GIH41933.1"/>
    <property type="molecule type" value="Genomic_DNA"/>
</dbReference>
<evidence type="ECO:0008006" key="4">
    <source>
        <dbReference type="Google" id="ProtNLM"/>
    </source>
</evidence>
<feature type="region of interest" description="Disordered" evidence="1">
    <location>
        <begin position="181"/>
        <end position="289"/>
    </location>
</feature>
<feature type="region of interest" description="Disordered" evidence="1">
    <location>
        <begin position="398"/>
        <end position="427"/>
    </location>
</feature>
<feature type="compositionally biased region" description="Pro residues" evidence="1">
    <location>
        <begin position="233"/>
        <end position="242"/>
    </location>
</feature>
<accession>A0ABQ4G4C0</accession>
<dbReference type="SUPFAM" id="SSF82171">
    <property type="entry name" value="DPP6 N-terminal domain-like"/>
    <property type="match status" value="1"/>
</dbReference>
<dbReference type="Gene3D" id="1.10.10.10">
    <property type="entry name" value="Winged helix-like DNA-binding domain superfamily/Winged helix DNA-binding domain"/>
    <property type="match status" value="1"/>
</dbReference>
<evidence type="ECO:0000313" key="3">
    <source>
        <dbReference type="Proteomes" id="UP000603904"/>
    </source>
</evidence>
<evidence type="ECO:0000313" key="2">
    <source>
        <dbReference type="EMBL" id="GIH41933.1"/>
    </source>
</evidence>
<gene>
    <name evidence="2" type="ORF">Mco01_49330</name>
</gene>
<dbReference type="InterPro" id="IPR036388">
    <property type="entry name" value="WH-like_DNA-bd_sf"/>
</dbReference>
<feature type="compositionally biased region" description="Basic and acidic residues" evidence="1">
    <location>
        <begin position="257"/>
        <end position="271"/>
    </location>
</feature>
<feature type="compositionally biased region" description="Basic and acidic residues" evidence="1">
    <location>
        <begin position="280"/>
        <end position="289"/>
    </location>
</feature>